<protein>
    <recommendedName>
        <fullName evidence="2">EthD domain-containing protein</fullName>
    </recommendedName>
</protein>
<dbReference type="Gene3D" id="3.30.70.100">
    <property type="match status" value="1"/>
</dbReference>
<dbReference type="InterPro" id="IPR011008">
    <property type="entry name" value="Dimeric_a/b-barrel"/>
</dbReference>
<proteinExistence type="inferred from homology"/>
<dbReference type="OrthoDB" id="2519291at2759"/>
<dbReference type="SUPFAM" id="SSF54909">
    <property type="entry name" value="Dimeric alpha+beta barrel"/>
    <property type="match status" value="1"/>
</dbReference>
<evidence type="ECO:0000313" key="3">
    <source>
        <dbReference type="EMBL" id="BCS25039.1"/>
    </source>
</evidence>
<accession>A0A7R7XPJ2</accession>
<dbReference type="RefSeq" id="XP_041557233.1">
    <property type="nucleotide sequence ID" value="XM_041704670.1"/>
</dbReference>
<reference evidence="3" key="2">
    <citation type="submission" date="2021-02" db="EMBL/GenBank/DDBJ databases">
        <title>Aspergillus puulaauensis MK2 genome sequence.</title>
        <authorList>
            <person name="Futagami T."/>
            <person name="Mori K."/>
            <person name="Kadooka C."/>
            <person name="Tanaka T."/>
        </authorList>
    </citation>
    <scope>NUCLEOTIDE SEQUENCE</scope>
    <source>
        <strain evidence="3">MK2</strain>
    </source>
</reference>
<gene>
    <name evidence="3" type="ORF">APUU_41483S</name>
</gene>
<evidence type="ECO:0000313" key="4">
    <source>
        <dbReference type="Proteomes" id="UP000654913"/>
    </source>
</evidence>
<reference evidence="3" key="1">
    <citation type="submission" date="2021-01" db="EMBL/GenBank/DDBJ databases">
        <authorList>
            <consortium name="Aspergillus puulaauensis MK2 genome sequencing consortium"/>
            <person name="Kazuki M."/>
            <person name="Futagami T."/>
        </authorList>
    </citation>
    <scope>NUCLEOTIDE SEQUENCE</scope>
    <source>
        <strain evidence="3">MK2</strain>
    </source>
</reference>
<sequence length="150" mass="16685">MTYTILAILYRKPGLTPSQFKSYYEITHVPLVREVTGSHFPTVYKRSYLPRAHIHGQGGIDETDADADTSNTAYQATTALAGSPSDFQFDVVTEMVFEDEPHFRAFQVALDKSSERVKADEAAFFDTSKIHVTKIDGPFICGLEQVASSE</sequence>
<keyword evidence="4" id="KW-1185">Reference proteome</keyword>
<evidence type="ECO:0000259" key="2">
    <source>
        <dbReference type="Pfam" id="PF07110"/>
    </source>
</evidence>
<dbReference type="Proteomes" id="UP000654913">
    <property type="component" value="Chromosome 4"/>
</dbReference>
<dbReference type="EMBL" id="AP024446">
    <property type="protein sequence ID" value="BCS25039.1"/>
    <property type="molecule type" value="Genomic_DNA"/>
</dbReference>
<dbReference type="GeneID" id="64975044"/>
<dbReference type="KEGG" id="apuu:APUU_41483S"/>
<dbReference type="InterPro" id="IPR009799">
    <property type="entry name" value="EthD_dom"/>
</dbReference>
<evidence type="ECO:0000256" key="1">
    <source>
        <dbReference type="ARBA" id="ARBA00005986"/>
    </source>
</evidence>
<feature type="domain" description="EthD" evidence="2">
    <location>
        <begin position="12"/>
        <end position="128"/>
    </location>
</feature>
<dbReference type="AlphaFoldDB" id="A0A7R7XPJ2"/>
<organism evidence="3 4">
    <name type="scientific">Aspergillus puulaauensis</name>
    <dbReference type="NCBI Taxonomy" id="1220207"/>
    <lineage>
        <taxon>Eukaryota</taxon>
        <taxon>Fungi</taxon>
        <taxon>Dikarya</taxon>
        <taxon>Ascomycota</taxon>
        <taxon>Pezizomycotina</taxon>
        <taxon>Eurotiomycetes</taxon>
        <taxon>Eurotiomycetidae</taxon>
        <taxon>Eurotiales</taxon>
        <taxon>Aspergillaceae</taxon>
        <taxon>Aspergillus</taxon>
    </lineage>
</organism>
<name>A0A7R7XPJ2_9EURO</name>
<dbReference type="GO" id="GO:0016491">
    <property type="term" value="F:oxidoreductase activity"/>
    <property type="evidence" value="ECO:0007669"/>
    <property type="project" value="InterPro"/>
</dbReference>
<comment type="similarity">
    <text evidence="1">Belongs to the tpcK family.</text>
</comment>
<dbReference type="Pfam" id="PF07110">
    <property type="entry name" value="EthD"/>
    <property type="match status" value="1"/>
</dbReference>